<dbReference type="RefSeq" id="WP_135975225.1">
    <property type="nucleotide sequence ID" value="NZ_CP039291.1"/>
</dbReference>
<organism evidence="2 3">
    <name type="scientific">Cellulomonas shaoxiangyii</name>
    <dbReference type="NCBI Taxonomy" id="2566013"/>
    <lineage>
        <taxon>Bacteria</taxon>
        <taxon>Bacillati</taxon>
        <taxon>Actinomycetota</taxon>
        <taxon>Actinomycetes</taxon>
        <taxon>Micrococcales</taxon>
        <taxon>Cellulomonadaceae</taxon>
        <taxon>Cellulomonas</taxon>
    </lineage>
</organism>
<reference evidence="2 3" key="1">
    <citation type="submission" date="2019-04" db="EMBL/GenBank/DDBJ databases">
        <title>Isolation and identification of Cellulomonas shaoxiangyii sp. Nov. isolated from feces of the Tibetan antelopes (Pantholops hodgsonii) in the Qinghai-Tibet plateau of China.</title>
        <authorList>
            <person name="Tian Z."/>
        </authorList>
    </citation>
    <scope>NUCLEOTIDE SEQUENCE [LARGE SCALE GENOMIC DNA]</scope>
    <source>
        <strain evidence="2 3">Z28</strain>
    </source>
</reference>
<accession>A0A4P7SJG5</accession>
<keyword evidence="3" id="KW-1185">Reference proteome</keyword>
<protein>
    <recommendedName>
        <fullName evidence="4">ESX-1 secretion-associated protein</fullName>
    </recommendedName>
</protein>
<dbReference type="EMBL" id="CP039291">
    <property type="protein sequence ID" value="QCB94240.1"/>
    <property type="molecule type" value="Genomic_DNA"/>
</dbReference>
<feature type="compositionally biased region" description="Pro residues" evidence="1">
    <location>
        <begin position="115"/>
        <end position="124"/>
    </location>
</feature>
<evidence type="ECO:0000313" key="2">
    <source>
        <dbReference type="EMBL" id="QCB94240.1"/>
    </source>
</evidence>
<feature type="compositionally biased region" description="Low complexity" evidence="1">
    <location>
        <begin position="101"/>
        <end position="114"/>
    </location>
</feature>
<feature type="region of interest" description="Disordered" evidence="1">
    <location>
        <begin position="101"/>
        <end position="138"/>
    </location>
</feature>
<gene>
    <name evidence="2" type="ORF">E5225_12385</name>
</gene>
<proteinExistence type="predicted"/>
<evidence type="ECO:0000313" key="3">
    <source>
        <dbReference type="Proteomes" id="UP000296469"/>
    </source>
</evidence>
<name>A0A4P7SJG5_9CELL</name>
<dbReference type="Proteomes" id="UP000296469">
    <property type="component" value="Chromosome"/>
</dbReference>
<dbReference type="OrthoDB" id="10001885at2"/>
<evidence type="ECO:0000256" key="1">
    <source>
        <dbReference type="SAM" id="MobiDB-lite"/>
    </source>
</evidence>
<dbReference type="KEGG" id="celz:E5225_12385"/>
<sequence>MPAIHMIPDAMRGYSTRLTAEADMLPAEGRLEGFYGPRATQYDAVAPVTQVLEKAPEVFVKLRNDLRDLLNECATAFTEAAAILEGADQASVTQLTSLTAEVEAAATEDATTPGTPSPTTPSPAPTTDAGRSAKTSGM</sequence>
<evidence type="ECO:0008006" key="4">
    <source>
        <dbReference type="Google" id="ProtNLM"/>
    </source>
</evidence>
<dbReference type="AlphaFoldDB" id="A0A4P7SJG5"/>